<accession>A0A168QKT6</accession>
<sequence length="101" mass="11441">MKKFIQLATLAGYTTWHRDIEDPKSFVLQFWIPWNSKTTGLDMAVCKKPDGYDYGTIKWGLMMLLWDDNLRSNCTMLYGKPVVASGQVTLAGKETGDRSGM</sequence>
<dbReference type="Proteomes" id="UP000078561">
    <property type="component" value="Unassembled WGS sequence"/>
</dbReference>
<organism evidence="1">
    <name type="scientific">Absidia glauca</name>
    <name type="common">Pin mould</name>
    <dbReference type="NCBI Taxonomy" id="4829"/>
    <lineage>
        <taxon>Eukaryota</taxon>
        <taxon>Fungi</taxon>
        <taxon>Fungi incertae sedis</taxon>
        <taxon>Mucoromycota</taxon>
        <taxon>Mucoromycotina</taxon>
        <taxon>Mucoromycetes</taxon>
        <taxon>Mucorales</taxon>
        <taxon>Cunninghamellaceae</taxon>
        <taxon>Absidia</taxon>
    </lineage>
</organism>
<dbReference type="InParanoid" id="A0A168QKT6"/>
<proteinExistence type="predicted"/>
<protein>
    <submittedName>
        <fullName evidence="1">Uncharacterized protein</fullName>
    </submittedName>
</protein>
<keyword evidence="2" id="KW-1185">Reference proteome</keyword>
<dbReference type="AlphaFoldDB" id="A0A168QKT6"/>
<gene>
    <name evidence="1" type="primary">ABSGL_10840.1 scaffold 12033</name>
</gene>
<name>A0A168QKT6_ABSGL</name>
<evidence type="ECO:0000313" key="1">
    <source>
        <dbReference type="EMBL" id="SAM04974.1"/>
    </source>
</evidence>
<reference evidence="1" key="1">
    <citation type="submission" date="2016-04" db="EMBL/GenBank/DDBJ databases">
        <authorList>
            <person name="Evans L.H."/>
            <person name="Alamgir A."/>
            <person name="Owens N."/>
            <person name="Weber N.D."/>
            <person name="Virtaneva K."/>
            <person name="Barbian K."/>
            <person name="Babar A."/>
            <person name="Rosenke K."/>
        </authorList>
    </citation>
    <scope>NUCLEOTIDE SEQUENCE [LARGE SCALE GENOMIC DNA]</scope>
    <source>
        <strain evidence="1">CBS 101.48</strain>
    </source>
</reference>
<dbReference type="EMBL" id="LT554417">
    <property type="protein sequence ID" value="SAM04974.1"/>
    <property type="molecule type" value="Genomic_DNA"/>
</dbReference>
<evidence type="ECO:0000313" key="2">
    <source>
        <dbReference type="Proteomes" id="UP000078561"/>
    </source>
</evidence>